<keyword evidence="3" id="KW-1185">Reference proteome</keyword>
<name>A0A5N7BET7_9EURO</name>
<dbReference type="Proteomes" id="UP000326198">
    <property type="component" value="Unassembled WGS sequence"/>
</dbReference>
<dbReference type="OrthoDB" id="4442598at2759"/>
<evidence type="ECO:0000313" key="3">
    <source>
        <dbReference type="Proteomes" id="UP000326198"/>
    </source>
</evidence>
<dbReference type="EMBL" id="ML736183">
    <property type="protein sequence ID" value="KAE8380304.1"/>
    <property type="molecule type" value="Genomic_DNA"/>
</dbReference>
<feature type="region of interest" description="Disordered" evidence="1">
    <location>
        <begin position="18"/>
        <end position="49"/>
    </location>
</feature>
<protein>
    <submittedName>
        <fullName evidence="2">Uncharacterized protein</fullName>
    </submittedName>
</protein>
<evidence type="ECO:0000256" key="1">
    <source>
        <dbReference type="SAM" id="MobiDB-lite"/>
    </source>
</evidence>
<accession>A0A5N7BET7</accession>
<organism evidence="2 3">
    <name type="scientific">Aspergillus bertholletiae</name>
    <dbReference type="NCBI Taxonomy" id="1226010"/>
    <lineage>
        <taxon>Eukaryota</taxon>
        <taxon>Fungi</taxon>
        <taxon>Dikarya</taxon>
        <taxon>Ascomycota</taxon>
        <taxon>Pezizomycotina</taxon>
        <taxon>Eurotiomycetes</taxon>
        <taxon>Eurotiomycetidae</taxon>
        <taxon>Eurotiales</taxon>
        <taxon>Aspergillaceae</taxon>
        <taxon>Aspergillus</taxon>
        <taxon>Aspergillus subgen. Circumdati</taxon>
    </lineage>
</organism>
<sequence length="643" mass="71432">MSKRLYYSLWLSPRRQLHSRPSLSQSPLRHVSGNAKPGALGSLPKPTPSQLLRFALTGSTQPAHNGIVPKTSQDRHLEELFTEQWPLNTSPPLPLWSSPQQRTAPPCKTEVLRGMQNDIQNLNHLRSLVERNVNDPLGGVILQTRHCRLLAQALERCQRSNSYGEILSAINGIVTRLEKLRAPVSPSLFVIGMYYSCLAFSASALKRYLEGYISLGAPQLDLESCAPLVDALLVSLQLLPFQQPGYDTSEMRSVVTGENTDEVCPDHSLHSIMCWADRQYSTQSIGSYLSLLAGLRSDKTLQDMWDRTTKRLRPGSPQTFQSAYGCVKALVHVGSHRKAVTYLKQISKCAKGNLPGLSKFEDLRGLLAAERVVHAIPQLAGEEYSNILEAQLEDMEKRLGITWNKRKLVHTSISNPLYISSKQPLLTIDGDSAGYDSNIRLIAEIEALGCSKSILELEKVANLLDEFEGDRICVPIPYEDAAPYDFAWFPQRSAIEFPNKSLPVGNGRFGVCSPSDLGLLRIRSHSHRVSLMTESYLHLMQLGYLAARPKSTQTWEETGHIVTWDRAFGRFIAVFVGKVRGALDAEKQRVVPNPSFGLDAVMEVSPGNDLPEQKDINPLFGSSYPVYYVDADPGLDLVIETTS</sequence>
<dbReference type="AlphaFoldDB" id="A0A5N7BET7"/>
<evidence type="ECO:0000313" key="2">
    <source>
        <dbReference type="EMBL" id="KAE8380304.1"/>
    </source>
</evidence>
<proteinExistence type="predicted"/>
<reference evidence="2 3" key="1">
    <citation type="submission" date="2019-04" db="EMBL/GenBank/DDBJ databases">
        <title>Friends and foes A comparative genomics studyof 23 Aspergillus species from section Flavi.</title>
        <authorList>
            <consortium name="DOE Joint Genome Institute"/>
            <person name="Kjaerbolling I."/>
            <person name="Vesth T."/>
            <person name="Frisvad J.C."/>
            <person name="Nybo J.L."/>
            <person name="Theobald S."/>
            <person name="Kildgaard S."/>
            <person name="Isbrandt T."/>
            <person name="Kuo A."/>
            <person name="Sato A."/>
            <person name="Lyhne E.K."/>
            <person name="Kogle M.E."/>
            <person name="Wiebenga A."/>
            <person name="Kun R.S."/>
            <person name="Lubbers R.J."/>
            <person name="Makela M.R."/>
            <person name="Barry K."/>
            <person name="Chovatia M."/>
            <person name="Clum A."/>
            <person name="Daum C."/>
            <person name="Haridas S."/>
            <person name="He G."/>
            <person name="LaButti K."/>
            <person name="Lipzen A."/>
            <person name="Mondo S."/>
            <person name="Riley R."/>
            <person name="Salamov A."/>
            <person name="Simmons B.A."/>
            <person name="Magnuson J.K."/>
            <person name="Henrissat B."/>
            <person name="Mortensen U.H."/>
            <person name="Larsen T.O."/>
            <person name="Devries R.P."/>
            <person name="Grigoriev I.V."/>
            <person name="Machida M."/>
            <person name="Baker S.E."/>
            <person name="Andersen M.R."/>
        </authorList>
    </citation>
    <scope>NUCLEOTIDE SEQUENCE [LARGE SCALE GENOMIC DNA]</scope>
    <source>
        <strain evidence="2 3">IBT 29228</strain>
    </source>
</reference>
<gene>
    <name evidence="2" type="ORF">BDV26DRAFT_257755</name>
</gene>